<keyword evidence="3" id="KW-1185">Reference proteome</keyword>
<reference evidence="2" key="1">
    <citation type="submission" date="2020-12" db="EMBL/GenBank/DDBJ databases">
        <authorList>
            <consortium name="Molecular Ecology Group"/>
        </authorList>
    </citation>
    <scope>NUCLEOTIDE SEQUENCE</scope>
    <source>
        <strain evidence="2">TBG_1078</strain>
    </source>
</reference>
<name>A0A811YZG4_NYCPR</name>
<proteinExistence type="predicted"/>
<organism evidence="2 3">
    <name type="scientific">Nyctereutes procyonoides</name>
    <name type="common">Raccoon dog</name>
    <name type="synonym">Canis procyonoides</name>
    <dbReference type="NCBI Taxonomy" id="34880"/>
    <lineage>
        <taxon>Eukaryota</taxon>
        <taxon>Metazoa</taxon>
        <taxon>Chordata</taxon>
        <taxon>Craniata</taxon>
        <taxon>Vertebrata</taxon>
        <taxon>Euteleostomi</taxon>
        <taxon>Mammalia</taxon>
        <taxon>Eutheria</taxon>
        <taxon>Laurasiatheria</taxon>
        <taxon>Carnivora</taxon>
        <taxon>Caniformia</taxon>
        <taxon>Canidae</taxon>
        <taxon>Nyctereutes</taxon>
    </lineage>
</organism>
<dbReference type="AlphaFoldDB" id="A0A811YZG4"/>
<accession>A0A811YZG4</accession>
<comment type="caution">
    <text evidence="2">The sequence shown here is derived from an EMBL/GenBank/DDBJ whole genome shotgun (WGS) entry which is preliminary data.</text>
</comment>
<evidence type="ECO:0000256" key="1">
    <source>
        <dbReference type="SAM" id="MobiDB-lite"/>
    </source>
</evidence>
<dbReference type="Proteomes" id="UP000645828">
    <property type="component" value="Unassembled WGS sequence"/>
</dbReference>
<sequence length="196" mass="20322">MKGSDENCMAGREALGWACLRSWSWEPMGLKLLCQAPRRQEEAGACACCGLDLCSILPEQKELCPGAAAAARAAPLPAALAGLGGGRAGAPREEQDLRVATNSMCDIREAVAVSHPVGVLRACQRNLVVDLTVEEQQAPGIKNENASGRGAISSNGPTLRTPGDPAAPLQGPEGICTARTLVPPPRLTKCFPCAGL</sequence>
<feature type="region of interest" description="Disordered" evidence="1">
    <location>
        <begin position="142"/>
        <end position="172"/>
    </location>
</feature>
<evidence type="ECO:0000313" key="3">
    <source>
        <dbReference type="Proteomes" id="UP000645828"/>
    </source>
</evidence>
<protein>
    <submittedName>
        <fullName evidence="2">(raccoon dog) hypothetical protein</fullName>
    </submittedName>
</protein>
<evidence type="ECO:0000313" key="2">
    <source>
        <dbReference type="EMBL" id="CAD7681830.1"/>
    </source>
</evidence>
<dbReference type="EMBL" id="CAJHUB010000754">
    <property type="protein sequence ID" value="CAD7681830.1"/>
    <property type="molecule type" value="Genomic_DNA"/>
</dbReference>
<gene>
    <name evidence="2" type="ORF">NYPRO_LOCUS14622</name>
</gene>